<dbReference type="EMBL" id="JACHJT010000001">
    <property type="protein sequence ID" value="MBB4931368.1"/>
    <property type="molecule type" value="Genomic_DNA"/>
</dbReference>
<comment type="caution">
    <text evidence="1">The sequence shown here is derived from an EMBL/GenBank/DDBJ whole genome shotgun (WGS) entry which is preliminary data.</text>
</comment>
<dbReference type="Proteomes" id="UP000523007">
    <property type="component" value="Unassembled WGS sequence"/>
</dbReference>
<accession>A0A7W7RG47</accession>
<sequence length="47" mass="4835">MAVGVPSTGVSTVLVLCSRSCPNGPDPGSMRFHLKLTPEHGSELTPA</sequence>
<gene>
    <name evidence="1" type="ORF">F4561_002188</name>
</gene>
<reference evidence="1 2" key="1">
    <citation type="submission" date="2020-08" db="EMBL/GenBank/DDBJ databases">
        <title>Sequencing the genomes of 1000 actinobacteria strains.</title>
        <authorList>
            <person name="Klenk H.-P."/>
        </authorList>
    </citation>
    <scope>NUCLEOTIDE SEQUENCE [LARGE SCALE GENOMIC DNA]</scope>
    <source>
        <strain evidence="1 2">DSM 102030</strain>
    </source>
</reference>
<name>A0A7W7RG47_9ACTN</name>
<evidence type="ECO:0000313" key="1">
    <source>
        <dbReference type="EMBL" id="MBB4931368.1"/>
    </source>
</evidence>
<keyword evidence="2" id="KW-1185">Reference proteome</keyword>
<evidence type="ECO:0000313" key="2">
    <source>
        <dbReference type="Proteomes" id="UP000523007"/>
    </source>
</evidence>
<protein>
    <submittedName>
        <fullName evidence="1">Uncharacterized protein</fullName>
    </submittedName>
</protein>
<organism evidence="1 2">
    <name type="scientific">Lipingzhangella halophila</name>
    <dbReference type="NCBI Taxonomy" id="1783352"/>
    <lineage>
        <taxon>Bacteria</taxon>
        <taxon>Bacillati</taxon>
        <taxon>Actinomycetota</taxon>
        <taxon>Actinomycetes</taxon>
        <taxon>Streptosporangiales</taxon>
        <taxon>Nocardiopsidaceae</taxon>
        <taxon>Lipingzhangella</taxon>
    </lineage>
</organism>
<dbReference type="RefSeq" id="WP_184577434.1">
    <property type="nucleotide sequence ID" value="NZ_JACHJT010000001.1"/>
</dbReference>
<dbReference type="AlphaFoldDB" id="A0A7W7RG47"/>
<proteinExistence type="predicted"/>